<evidence type="ECO:0000313" key="1">
    <source>
        <dbReference type="EMBL" id="MBB6450536.1"/>
    </source>
</evidence>
<proteinExistence type="predicted"/>
<dbReference type="Pfam" id="PF08741">
    <property type="entry name" value="YwhD"/>
    <property type="match status" value="1"/>
</dbReference>
<keyword evidence="2" id="KW-1185">Reference proteome</keyword>
<dbReference type="EMBL" id="JACHHJ010000003">
    <property type="protein sequence ID" value="MBB6450536.1"/>
    <property type="molecule type" value="Genomic_DNA"/>
</dbReference>
<accession>A0A841PTP6</accession>
<comment type="caution">
    <text evidence="1">The sequence shown here is derived from an EMBL/GenBank/DDBJ whole genome shotgun (WGS) entry which is preliminary data.</text>
</comment>
<gene>
    <name evidence="1" type="ORF">HNR44_002519</name>
</gene>
<dbReference type="InterPro" id="IPR014852">
    <property type="entry name" value="YwhD"/>
</dbReference>
<dbReference type="Proteomes" id="UP000568839">
    <property type="component" value="Unassembled WGS sequence"/>
</dbReference>
<dbReference type="RefSeq" id="WP_343069488.1">
    <property type="nucleotide sequence ID" value="NZ_JACHHJ010000003.1"/>
</dbReference>
<name>A0A841PTP6_9BACL</name>
<sequence length="183" mass="21105">MGNPFRKNIEKRQGSGFNILSGDSTDGHGGFGVGSLSLDNLTPVIIDPVEERVFLDMGAIHARSEIEKKVKLLENKEELNDPREYWMVWVTTAHTDEGEPKYHGIGACRFYREVEPPEGSRFCRGYKSMPEHVNHMDKALKGHVIIDHMDDKPRYMLREYLKGFSEDYWNNADEKLREAFVDE</sequence>
<organism evidence="1 2">
    <name type="scientific">Geomicrobium halophilum</name>
    <dbReference type="NCBI Taxonomy" id="549000"/>
    <lineage>
        <taxon>Bacteria</taxon>
        <taxon>Bacillati</taxon>
        <taxon>Bacillota</taxon>
        <taxon>Bacilli</taxon>
        <taxon>Bacillales</taxon>
        <taxon>Geomicrobium</taxon>
    </lineage>
</organism>
<reference evidence="1 2" key="1">
    <citation type="submission" date="2020-08" db="EMBL/GenBank/DDBJ databases">
        <title>Genomic Encyclopedia of Type Strains, Phase IV (KMG-IV): sequencing the most valuable type-strain genomes for metagenomic binning, comparative biology and taxonomic classification.</title>
        <authorList>
            <person name="Goeker M."/>
        </authorList>
    </citation>
    <scope>NUCLEOTIDE SEQUENCE [LARGE SCALE GENOMIC DNA]</scope>
    <source>
        <strain evidence="1 2">DSM 21769</strain>
    </source>
</reference>
<dbReference type="AlphaFoldDB" id="A0A841PTP6"/>
<evidence type="ECO:0000313" key="2">
    <source>
        <dbReference type="Proteomes" id="UP000568839"/>
    </source>
</evidence>
<protein>
    <recommendedName>
        <fullName evidence="3">YwhD family protein</fullName>
    </recommendedName>
</protein>
<evidence type="ECO:0008006" key="3">
    <source>
        <dbReference type="Google" id="ProtNLM"/>
    </source>
</evidence>